<dbReference type="EMBL" id="JBHPON010000003">
    <property type="protein sequence ID" value="MFC6037546.1"/>
    <property type="molecule type" value="Genomic_DNA"/>
</dbReference>
<protein>
    <submittedName>
        <fullName evidence="3">PepSY domain-containing protein</fullName>
    </submittedName>
</protein>
<comment type="caution">
    <text evidence="3">The sequence shown here is derived from an EMBL/GenBank/DDBJ whole genome shotgun (WGS) entry which is preliminary data.</text>
</comment>
<sequence length="246" mass="27006">MTFMKWAVRVHKWIALIVGLQIVLWIAGGVVMSVIPIEIVRGEHKIAERQVGAFDPGEVISVNEAAARLGADRVTSAALGEFLGAPVWRIAAENGAMHLVNAKTGAILSPLGADLARDAAESGLAIEGAVQRIEQLETPPSEYARSGPVWRVEFDDRDNTTIYVDPGTGEVTARRSKTWRFYDFFWKLHIMDYDDGADFNHPLLITAAGAAIFVALSGLILLIIKVRRSLLVWLNHRKSIKTIVAN</sequence>
<keyword evidence="1" id="KW-0472">Membrane</keyword>
<dbReference type="Pfam" id="PF03929">
    <property type="entry name" value="PepSY_TM"/>
    <property type="match status" value="1"/>
</dbReference>
<organism evidence="3 4">
    <name type="scientific">Hyphococcus aureus</name>
    <dbReference type="NCBI Taxonomy" id="2666033"/>
    <lineage>
        <taxon>Bacteria</taxon>
        <taxon>Pseudomonadati</taxon>
        <taxon>Pseudomonadota</taxon>
        <taxon>Alphaproteobacteria</taxon>
        <taxon>Parvularculales</taxon>
        <taxon>Parvularculaceae</taxon>
        <taxon>Hyphococcus</taxon>
    </lineage>
</organism>
<keyword evidence="1" id="KW-1133">Transmembrane helix</keyword>
<evidence type="ECO:0000313" key="3">
    <source>
        <dbReference type="EMBL" id="MFC6037546.1"/>
    </source>
</evidence>
<proteinExistence type="predicted"/>
<evidence type="ECO:0000313" key="4">
    <source>
        <dbReference type="Proteomes" id="UP001596116"/>
    </source>
</evidence>
<feature type="transmembrane region" description="Helical" evidence="1">
    <location>
        <begin position="203"/>
        <end position="224"/>
    </location>
</feature>
<evidence type="ECO:0000259" key="2">
    <source>
        <dbReference type="Pfam" id="PF03413"/>
    </source>
</evidence>
<keyword evidence="4" id="KW-1185">Reference proteome</keyword>
<dbReference type="InterPro" id="IPR025711">
    <property type="entry name" value="PepSY"/>
</dbReference>
<evidence type="ECO:0000256" key="1">
    <source>
        <dbReference type="SAM" id="Phobius"/>
    </source>
</evidence>
<dbReference type="PANTHER" id="PTHR34219:SF6">
    <property type="entry name" value="BLR3280 PROTEIN"/>
    <property type="match status" value="1"/>
</dbReference>
<dbReference type="Pfam" id="PF03413">
    <property type="entry name" value="PepSY"/>
    <property type="match status" value="1"/>
</dbReference>
<name>A0ABW1KZP1_9PROT</name>
<keyword evidence="1" id="KW-0812">Transmembrane</keyword>
<dbReference type="Proteomes" id="UP001596116">
    <property type="component" value="Unassembled WGS sequence"/>
</dbReference>
<accession>A0ABW1KZP1</accession>
<gene>
    <name evidence="3" type="ORF">ACFMB1_18470</name>
</gene>
<dbReference type="InterPro" id="IPR005625">
    <property type="entry name" value="PepSY-ass_TM"/>
</dbReference>
<dbReference type="RefSeq" id="WP_379881063.1">
    <property type="nucleotide sequence ID" value="NZ_JBHPON010000003.1"/>
</dbReference>
<dbReference type="PANTHER" id="PTHR34219">
    <property type="entry name" value="IRON-REGULATED INNER MEMBRANE PROTEIN-RELATED"/>
    <property type="match status" value="1"/>
</dbReference>
<reference evidence="3 4" key="1">
    <citation type="submission" date="2024-09" db="EMBL/GenBank/DDBJ databases">
        <authorList>
            <person name="Zhang Z.-H."/>
        </authorList>
    </citation>
    <scope>NUCLEOTIDE SEQUENCE [LARGE SCALE GENOMIC DNA]</scope>
    <source>
        <strain evidence="3 4">HHTR114</strain>
    </source>
</reference>
<feature type="domain" description="PepSY" evidence="2">
    <location>
        <begin position="113"/>
        <end position="173"/>
    </location>
</feature>